<keyword evidence="2" id="KW-1185">Reference proteome</keyword>
<comment type="caution">
    <text evidence="1">The sequence shown here is derived from an EMBL/GenBank/DDBJ whole genome shotgun (WGS) entry which is preliminary data.</text>
</comment>
<sequence>MQAANHGCSVCGRLFRTQAARLSHQQQSSRCRSVLVQRNAAPAAPLQNYLDSSDLEDDPPQHDDDDGAPFVNNDVADIFNASEPPSPHARASTPPPDNLQDDNGPNGEQRARAELLQTSEPATIRNVYHPFAHRMDWDVAQWAKELGPSQNAFTKLLAVPGVIEKLGLSYKDSRSLNQTIDSLPDCAHWQSSTFLIKDEAGVATEHVLHFRDPLESIKMLYSNPAFLEHMSYAPEEHFSDESMQHRIFSEMHTGNWWSRIQSRLPPGATVVPTIISSDKTELNVFNGGETAYPLYLTIGNLSRGIRRKPSLHAQVLVSYLPTPDLTGHSDSNERILRARVFHAAMEHIFAPLRDHARDGVELTSGDGAVRLCFPVIACYVADYPEQSLVTCTRTGSRSTLRTLRRAATLTTATRRENVLKDAGLTHVPEPFWANHPHCDIHHAITPDILHQLYQGMVAHLIAWVTVVVGEAELDARFKRLPETHGTRLFKKGISSLSRVSGGEHREICKQLLGCLVGKAPAGAVRAARAMLDFLHIAQYKSHTDETFAYLQTALDEFHADKDIFLQLSARAGGNFNLPKLHSLQHYIDSIREFGATDNYNTETTERMHIDFAKEAYRATNKKDYIEQMTWWLQRREKVAMFAVHVRWRLQEMNAGPRPSRIKPAKRLGRIRPAKPAPLPTRPGLSLAKAPTVRNISLSSLPQNYQATLFVPALQMFLARHYNPAELRPASLRRLADNIPITFPNIDIWHRIKFKIANLQVDDAPDYACAAVAEPGRFDTVLVNEDGAAETGVTGLRVGRLRLVFQLPIRFQQTLSAQHRNTPAPGHLAYIEWFSRFTDKDDDHRMYPVSHPRQPDASTVEIVEVDSIHRNCQLMPKFGARVDRAWTSENVLDRCLHFFVNNFLDNHAYQSIW</sequence>
<accession>A0ACB8TFH9</accession>
<organism evidence="1 2">
    <name type="scientific">Artomyces pyxidatus</name>
    <dbReference type="NCBI Taxonomy" id="48021"/>
    <lineage>
        <taxon>Eukaryota</taxon>
        <taxon>Fungi</taxon>
        <taxon>Dikarya</taxon>
        <taxon>Basidiomycota</taxon>
        <taxon>Agaricomycotina</taxon>
        <taxon>Agaricomycetes</taxon>
        <taxon>Russulales</taxon>
        <taxon>Auriscalpiaceae</taxon>
        <taxon>Artomyces</taxon>
    </lineage>
</organism>
<reference evidence="1" key="1">
    <citation type="submission" date="2021-03" db="EMBL/GenBank/DDBJ databases">
        <authorList>
            <consortium name="DOE Joint Genome Institute"/>
            <person name="Ahrendt S."/>
            <person name="Looney B.P."/>
            <person name="Miyauchi S."/>
            <person name="Morin E."/>
            <person name="Drula E."/>
            <person name="Courty P.E."/>
            <person name="Chicoki N."/>
            <person name="Fauchery L."/>
            <person name="Kohler A."/>
            <person name="Kuo A."/>
            <person name="Labutti K."/>
            <person name="Pangilinan J."/>
            <person name="Lipzen A."/>
            <person name="Riley R."/>
            <person name="Andreopoulos W."/>
            <person name="He G."/>
            <person name="Johnson J."/>
            <person name="Barry K.W."/>
            <person name="Grigoriev I.V."/>
            <person name="Nagy L."/>
            <person name="Hibbett D."/>
            <person name="Henrissat B."/>
            <person name="Matheny P.B."/>
            <person name="Labbe J."/>
            <person name="Martin F."/>
        </authorList>
    </citation>
    <scope>NUCLEOTIDE SEQUENCE</scope>
    <source>
        <strain evidence="1">HHB10654</strain>
    </source>
</reference>
<protein>
    <submittedName>
        <fullName evidence="1">Uncharacterized protein</fullName>
    </submittedName>
</protein>
<proteinExistence type="predicted"/>
<dbReference type="Proteomes" id="UP000814140">
    <property type="component" value="Unassembled WGS sequence"/>
</dbReference>
<evidence type="ECO:0000313" key="1">
    <source>
        <dbReference type="EMBL" id="KAI0067155.1"/>
    </source>
</evidence>
<dbReference type="EMBL" id="MU277190">
    <property type="protein sequence ID" value="KAI0067155.1"/>
    <property type="molecule type" value="Genomic_DNA"/>
</dbReference>
<reference evidence="1" key="2">
    <citation type="journal article" date="2022" name="New Phytol.">
        <title>Evolutionary transition to the ectomycorrhizal habit in the genomes of a hyperdiverse lineage of mushroom-forming fungi.</title>
        <authorList>
            <person name="Looney B."/>
            <person name="Miyauchi S."/>
            <person name="Morin E."/>
            <person name="Drula E."/>
            <person name="Courty P.E."/>
            <person name="Kohler A."/>
            <person name="Kuo A."/>
            <person name="LaButti K."/>
            <person name="Pangilinan J."/>
            <person name="Lipzen A."/>
            <person name="Riley R."/>
            <person name="Andreopoulos W."/>
            <person name="He G."/>
            <person name="Johnson J."/>
            <person name="Nolan M."/>
            <person name="Tritt A."/>
            <person name="Barry K.W."/>
            <person name="Grigoriev I.V."/>
            <person name="Nagy L.G."/>
            <person name="Hibbett D."/>
            <person name="Henrissat B."/>
            <person name="Matheny P.B."/>
            <person name="Labbe J."/>
            <person name="Martin F.M."/>
        </authorList>
    </citation>
    <scope>NUCLEOTIDE SEQUENCE</scope>
    <source>
        <strain evidence="1">HHB10654</strain>
    </source>
</reference>
<evidence type="ECO:0000313" key="2">
    <source>
        <dbReference type="Proteomes" id="UP000814140"/>
    </source>
</evidence>
<name>A0ACB8TFH9_9AGAM</name>
<gene>
    <name evidence="1" type="ORF">BV25DRAFT_1867708</name>
</gene>